<evidence type="ECO:0000256" key="1">
    <source>
        <dbReference type="ARBA" id="ARBA00004843"/>
    </source>
</evidence>
<dbReference type="RefSeq" id="WP_039256918.1">
    <property type="nucleotide sequence ID" value="NZ_JDRY01000017.1"/>
</dbReference>
<comment type="subcellular location">
    <subcellularLocation>
        <location evidence="7">Cytoplasm</location>
    </subcellularLocation>
</comment>
<feature type="binding site" evidence="7 9">
    <location>
        <begin position="121"/>
        <end position="123"/>
    </location>
    <ligand>
        <name>NAD(+)</name>
        <dbReference type="ChEBI" id="CHEBI:57540"/>
    </ligand>
</feature>
<dbReference type="InterPro" id="IPR015955">
    <property type="entry name" value="Lactate_DH/Glyco_Ohase_4_C"/>
</dbReference>
<feature type="binding site" evidence="7">
    <location>
        <position position="16"/>
    </location>
    <ligand>
        <name>NAD(+)</name>
        <dbReference type="ChEBI" id="CHEBI:57540"/>
    </ligand>
</feature>
<feature type="binding site" evidence="7">
    <location>
        <position position="68"/>
    </location>
    <ligand>
        <name>NAD(+)</name>
        <dbReference type="ChEBI" id="CHEBI:57540"/>
    </ligand>
</feature>
<proteinExistence type="inferred from homology"/>
<dbReference type="InterPro" id="IPR018177">
    <property type="entry name" value="L-lactate_DH_AS"/>
</dbReference>
<dbReference type="NCBIfam" id="TIGR01771">
    <property type="entry name" value="L-LDH-NAD"/>
    <property type="match status" value="1"/>
</dbReference>
<keyword evidence="4 7" id="KW-0560">Oxidoreductase</keyword>
<feature type="domain" description="Lactate/malate dehydrogenase N-terminal" evidence="10">
    <location>
        <begin position="7"/>
        <end position="145"/>
    </location>
</feature>
<dbReference type="GO" id="GO:0006089">
    <property type="term" value="P:lactate metabolic process"/>
    <property type="evidence" value="ECO:0007669"/>
    <property type="project" value="TreeGrafter"/>
</dbReference>
<evidence type="ECO:0000259" key="11">
    <source>
        <dbReference type="Pfam" id="PF02866"/>
    </source>
</evidence>
<dbReference type="PANTHER" id="PTHR43128:SF16">
    <property type="entry name" value="L-LACTATE DEHYDROGENASE"/>
    <property type="match status" value="1"/>
</dbReference>
<feature type="binding site" evidence="7">
    <location>
        <position position="91"/>
    </location>
    <ligand>
        <name>substrate</name>
    </ligand>
</feature>
<comment type="catalytic activity">
    <reaction evidence="6 7">
        <text>(S)-lactate + NAD(+) = pyruvate + NADH + H(+)</text>
        <dbReference type="Rhea" id="RHEA:23444"/>
        <dbReference type="ChEBI" id="CHEBI:15361"/>
        <dbReference type="ChEBI" id="CHEBI:15378"/>
        <dbReference type="ChEBI" id="CHEBI:16651"/>
        <dbReference type="ChEBI" id="CHEBI:57540"/>
        <dbReference type="ChEBI" id="CHEBI:57945"/>
        <dbReference type="EC" id="1.1.1.27"/>
    </reaction>
</comment>
<dbReference type="InterPro" id="IPR022383">
    <property type="entry name" value="Lactate/malate_DH_C"/>
</dbReference>
<protein>
    <recommendedName>
        <fullName evidence="3 7">L-lactate dehydrogenase</fullName>
        <shortName evidence="7">L-LDH</shortName>
        <ecNumber evidence="3 7">1.1.1.27</ecNumber>
    </recommendedName>
</protein>
<dbReference type="HAMAP" id="MF_00488">
    <property type="entry name" value="Lactate_dehydrog"/>
    <property type="match status" value="1"/>
</dbReference>
<dbReference type="PIRSF" id="PIRSF000102">
    <property type="entry name" value="Lac_mal_DH"/>
    <property type="match status" value="1"/>
</dbReference>
<dbReference type="GO" id="GO:0005737">
    <property type="term" value="C:cytoplasm"/>
    <property type="evidence" value="ECO:0007669"/>
    <property type="project" value="UniProtKB-SubCell"/>
</dbReference>
<feature type="binding site" evidence="9">
    <location>
        <begin position="12"/>
        <end position="17"/>
    </location>
    <ligand>
        <name>NAD(+)</name>
        <dbReference type="ChEBI" id="CHEBI:57540"/>
    </ligand>
</feature>
<dbReference type="SUPFAM" id="SSF56327">
    <property type="entry name" value="LDH C-terminal domain-like"/>
    <property type="match status" value="1"/>
</dbReference>
<dbReference type="PRINTS" id="PR00086">
    <property type="entry name" value="LLDHDRGNASE"/>
</dbReference>
<evidence type="ECO:0000256" key="2">
    <source>
        <dbReference type="ARBA" id="ARBA00006054"/>
    </source>
</evidence>
<comment type="caution">
    <text evidence="12">The sequence shown here is derived from an EMBL/GenBank/DDBJ whole genome shotgun (WGS) entry which is preliminary data.</text>
</comment>
<feature type="domain" description="Lactate/malate dehydrogenase C-terminal" evidence="11">
    <location>
        <begin position="148"/>
        <end position="313"/>
    </location>
</feature>
<comment type="function">
    <text evidence="7">Catalyzes the conversion of lactate to pyruvate.</text>
</comment>
<evidence type="ECO:0000256" key="6">
    <source>
        <dbReference type="ARBA" id="ARBA00049258"/>
    </source>
</evidence>
<reference evidence="12 13" key="1">
    <citation type="submission" date="2014-01" db="EMBL/GenBank/DDBJ databases">
        <title>Plasmidome dynamics in the species complex Clostridium novyi sensu lato converts strains of independent lineages into distinctly different pathogens.</title>
        <authorList>
            <person name="Skarin H."/>
            <person name="Segerman B."/>
        </authorList>
    </citation>
    <scope>NUCLEOTIDE SEQUENCE [LARGE SCALE GENOMIC DNA]</scope>
    <source>
        <strain evidence="12 13">DC5</strain>
    </source>
</reference>
<feature type="binding site" evidence="7 9">
    <location>
        <position position="37"/>
    </location>
    <ligand>
        <name>NAD(+)</name>
        <dbReference type="ChEBI" id="CHEBI:57540"/>
    </ligand>
</feature>
<dbReference type="CDD" id="cd05291">
    <property type="entry name" value="HicDH_like"/>
    <property type="match status" value="1"/>
</dbReference>
<feature type="binding site" evidence="7">
    <location>
        <begin position="151"/>
        <end position="154"/>
    </location>
    <ligand>
        <name>substrate</name>
    </ligand>
</feature>
<keyword evidence="5 7" id="KW-0520">NAD</keyword>
<comment type="subunit">
    <text evidence="7">Homotetramer.</text>
</comment>
<keyword evidence="7" id="KW-0963">Cytoplasm</keyword>
<evidence type="ECO:0000256" key="8">
    <source>
        <dbReference type="PIRSR" id="PIRSR000102-1"/>
    </source>
</evidence>
<feature type="binding site" evidence="7">
    <location>
        <begin position="123"/>
        <end position="126"/>
    </location>
    <ligand>
        <name>substrate</name>
    </ligand>
</feature>
<comment type="similarity">
    <text evidence="2 7">Belongs to the LDH/MDH superfamily. LDH family.</text>
</comment>
<dbReference type="Gene3D" id="3.90.110.10">
    <property type="entry name" value="Lactate dehydrogenase/glycoside hydrolase, family 4, C-terminal"/>
    <property type="match status" value="1"/>
</dbReference>
<dbReference type="UniPathway" id="UPA00554">
    <property type="reaction ID" value="UER00611"/>
</dbReference>
<dbReference type="Gene3D" id="3.40.50.720">
    <property type="entry name" value="NAD(P)-binding Rossmann-like Domain"/>
    <property type="match status" value="1"/>
</dbReference>
<dbReference type="Pfam" id="PF00056">
    <property type="entry name" value="Ldh_1_N"/>
    <property type="match status" value="1"/>
</dbReference>
<dbReference type="PANTHER" id="PTHR43128">
    <property type="entry name" value="L-2-HYDROXYCARBOXYLATE DEHYDROGENASE (NAD(P)(+))"/>
    <property type="match status" value="1"/>
</dbReference>
<evidence type="ECO:0000256" key="3">
    <source>
        <dbReference type="ARBA" id="ARBA00012967"/>
    </source>
</evidence>
<dbReference type="GO" id="GO:0004459">
    <property type="term" value="F:L-lactate dehydrogenase (NAD+) activity"/>
    <property type="evidence" value="ECO:0007669"/>
    <property type="project" value="UniProtKB-UniRule"/>
</dbReference>
<name>A0A0A0II88_CLOBO</name>
<dbReference type="InterPro" id="IPR011304">
    <property type="entry name" value="L-lactate_DH"/>
</dbReference>
<evidence type="ECO:0000256" key="4">
    <source>
        <dbReference type="ARBA" id="ARBA00023002"/>
    </source>
</evidence>
<evidence type="ECO:0000313" key="12">
    <source>
        <dbReference type="EMBL" id="KGN00678.1"/>
    </source>
</evidence>
<dbReference type="SUPFAM" id="SSF51735">
    <property type="entry name" value="NAD(P)-binding Rossmann-fold domains"/>
    <property type="match status" value="1"/>
</dbReference>
<evidence type="ECO:0000256" key="7">
    <source>
        <dbReference type="HAMAP-Rule" id="MF_00488"/>
    </source>
</evidence>
<feature type="binding site" evidence="7">
    <location>
        <position position="42"/>
    </location>
    <ligand>
        <name>NAD(+)</name>
        <dbReference type="ChEBI" id="CHEBI:57540"/>
    </ligand>
</feature>
<feature type="binding site" evidence="7">
    <location>
        <position position="146"/>
    </location>
    <ligand>
        <name>NAD(+)</name>
        <dbReference type="ChEBI" id="CHEBI:57540"/>
    </ligand>
</feature>
<comment type="caution">
    <text evidence="7">Lacks conserved residue(s) required for the propagation of feature annotation.</text>
</comment>
<dbReference type="FunFam" id="3.40.50.720:FF:000018">
    <property type="entry name" value="Malate dehydrogenase"/>
    <property type="match status" value="1"/>
</dbReference>
<dbReference type="InterPro" id="IPR001557">
    <property type="entry name" value="L-lactate/malate_DH"/>
</dbReference>
<evidence type="ECO:0000313" key="13">
    <source>
        <dbReference type="Proteomes" id="UP000030014"/>
    </source>
</evidence>
<dbReference type="PROSITE" id="PS51257">
    <property type="entry name" value="PROKAR_LIPOPROTEIN"/>
    <property type="match status" value="1"/>
</dbReference>
<dbReference type="AlphaFoldDB" id="A0A0A0II88"/>
<dbReference type="NCBIfam" id="NF000824">
    <property type="entry name" value="PRK00066.1"/>
    <property type="match status" value="1"/>
</dbReference>
<evidence type="ECO:0000259" key="10">
    <source>
        <dbReference type="Pfam" id="PF00056"/>
    </source>
</evidence>
<accession>A0A0A0II88</accession>
<dbReference type="GO" id="GO:0006096">
    <property type="term" value="P:glycolytic process"/>
    <property type="evidence" value="ECO:0007669"/>
    <property type="project" value="UniProtKB-UniRule"/>
</dbReference>
<evidence type="ECO:0000256" key="5">
    <source>
        <dbReference type="ARBA" id="ARBA00023027"/>
    </source>
</evidence>
<dbReference type="InterPro" id="IPR036291">
    <property type="entry name" value="NAD(P)-bd_dom_sf"/>
</dbReference>
<dbReference type="InterPro" id="IPR001236">
    <property type="entry name" value="Lactate/malate_DH_N"/>
</dbReference>
<dbReference type="Pfam" id="PF02866">
    <property type="entry name" value="Ldh_1_C"/>
    <property type="match status" value="1"/>
</dbReference>
<gene>
    <name evidence="7 12" type="primary">ldh</name>
    <name evidence="12" type="ORF">Z955_02775</name>
</gene>
<organism evidence="12 13">
    <name type="scientific">Clostridium botulinum C/D str. DC5</name>
    <dbReference type="NCBI Taxonomy" id="1443128"/>
    <lineage>
        <taxon>Bacteria</taxon>
        <taxon>Bacillati</taxon>
        <taxon>Bacillota</taxon>
        <taxon>Clostridia</taxon>
        <taxon>Eubacteriales</taxon>
        <taxon>Clostridiaceae</taxon>
        <taxon>Clostridium</taxon>
    </lineage>
</organism>
<feature type="binding site" evidence="7">
    <location>
        <position position="233"/>
    </location>
    <ligand>
        <name>substrate</name>
    </ligand>
</feature>
<sequence length="315" mass="34656">MSFKARKVAIIGTGSVGASCAFALVNQCVCEEILLVDLKRDKAEGEALDLNHGIEYMSSTTKIRVGTYEDCKDVDVIVMTASEPPRPNETRLDTLEDSKGICKMIVDSVMKAEFNGFFVLVTNPVDVIAYYTWKLSGLPKNRVIGTGTALDTARLKTLISAELDEVDTKSIQAFAMGEHGDSQMVPWSKVSIAGEPLLDLMKKNDKLAKLHLDKMELKTAKLGWDIYVTKGTTYYGIASTVVGIIKSIFHDDKKVIPVSTLLEGEYGQNDVYMGVPTVIGKNGVEKIIELELTDTEKEKFNNSANVIKKYIKKLG</sequence>
<dbReference type="EC" id="1.1.1.27" evidence="3 7"/>
<evidence type="ECO:0000256" key="9">
    <source>
        <dbReference type="PIRSR" id="PIRSR000102-3"/>
    </source>
</evidence>
<dbReference type="EMBL" id="JDRY01000017">
    <property type="protein sequence ID" value="KGN00678.1"/>
    <property type="molecule type" value="Genomic_DNA"/>
</dbReference>
<feature type="active site" description="Proton acceptor" evidence="7 8">
    <location>
        <position position="179"/>
    </location>
</feature>
<comment type="pathway">
    <text evidence="1 7">Fermentation; pyruvate fermentation to lactate; (S)-lactate from pyruvate: step 1/1.</text>
</comment>
<dbReference type="Proteomes" id="UP000030014">
    <property type="component" value="Unassembled WGS sequence"/>
</dbReference>
<dbReference type="PROSITE" id="PS00064">
    <property type="entry name" value="L_LDH"/>
    <property type="match status" value="1"/>
</dbReference>